<gene>
    <name evidence="2" type="ORF">PCAR00345_LOCUS26282</name>
</gene>
<accession>A0A7S4BQM8</accession>
<name>A0A7S4BQM8_CHRCT</name>
<reference evidence="2" key="1">
    <citation type="submission" date="2021-01" db="EMBL/GenBank/DDBJ databases">
        <authorList>
            <person name="Corre E."/>
            <person name="Pelletier E."/>
            <person name="Niang G."/>
            <person name="Scheremetjew M."/>
            <person name="Finn R."/>
            <person name="Kale V."/>
            <person name="Holt S."/>
            <person name="Cochrane G."/>
            <person name="Meng A."/>
            <person name="Brown T."/>
            <person name="Cohen L."/>
        </authorList>
    </citation>
    <scope>NUCLEOTIDE SEQUENCE</scope>
    <source>
        <strain evidence="2">CCMP645</strain>
    </source>
</reference>
<evidence type="ECO:0000313" key="2">
    <source>
        <dbReference type="EMBL" id="CAE0773670.1"/>
    </source>
</evidence>
<dbReference type="SUPFAM" id="SSF55136">
    <property type="entry name" value="Probable bacterial effector-binding domain"/>
    <property type="match status" value="2"/>
</dbReference>
<dbReference type="Pfam" id="PF04832">
    <property type="entry name" value="SOUL"/>
    <property type="match status" value="2"/>
</dbReference>
<evidence type="ECO:0008006" key="3">
    <source>
        <dbReference type="Google" id="ProtNLM"/>
    </source>
</evidence>
<proteinExistence type="inferred from homology"/>
<dbReference type="Gene3D" id="3.20.80.10">
    <property type="entry name" value="Regulatory factor, effector binding domain"/>
    <property type="match status" value="1"/>
</dbReference>
<evidence type="ECO:0000256" key="1">
    <source>
        <dbReference type="ARBA" id="ARBA00009817"/>
    </source>
</evidence>
<dbReference type="PANTHER" id="PTHR11220:SF58">
    <property type="entry name" value="SOUL HEME-BINDING FAMILY PROTEIN"/>
    <property type="match status" value="1"/>
</dbReference>
<comment type="similarity">
    <text evidence="1">Belongs to the HEBP family.</text>
</comment>
<dbReference type="InterPro" id="IPR006917">
    <property type="entry name" value="SOUL_heme-bd"/>
</dbReference>
<dbReference type="EMBL" id="HBIZ01041164">
    <property type="protein sequence ID" value="CAE0773670.1"/>
    <property type="molecule type" value="Transcribed_RNA"/>
</dbReference>
<dbReference type="InterPro" id="IPR011256">
    <property type="entry name" value="Reg_factor_effector_dom_sf"/>
</dbReference>
<dbReference type="AlphaFoldDB" id="A0A7S4BQM8"/>
<dbReference type="PANTHER" id="PTHR11220">
    <property type="entry name" value="HEME-BINDING PROTEIN-RELATED"/>
    <property type="match status" value="1"/>
</dbReference>
<organism evidence="2">
    <name type="scientific">Chrysotila carterae</name>
    <name type="common">Marine alga</name>
    <name type="synonym">Syracosphaera carterae</name>
    <dbReference type="NCBI Taxonomy" id="13221"/>
    <lineage>
        <taxon>Eukaryota</taxon>
        <taxon>Haptista</taxon>
        <taxon>Haptophyta</taxon>
        <taxon>Prymnesiophyceae</taxon>
        <taxon>Isochrysidales</taxon>
        <taxon>Isochrysidaceae</taxon>
        <taxon>Chrysotila</taxon>
    </lineage>
</organism>
<sequence length="411" mass="45154">MSPVPENCLAAAEGYRRVQRPISLCARLPGGEWPSDAAKSMLLKFGGAGTPKEEKEEMLRTLQELDPVARAEQLDAALRVLDGLAATNRWAMRRWPLRLPSKRVALGCYARLLDQMSAREPGSGGRMQEGGDSRRRRFLLALLRESVDTKGVYALEGQARQRQRRGVTMEEMLARTPADLETPTYEVLDSRPTWEVRKYDDFTVCSTDPTREVSADGMRVSAPSMGGAGAFQALAGYIFGSNERNEKMAMTTPVLSRTAADGGRKMSFVLPSRYWQITLGAPQASLADSEAPNGVADTQTDSMSEVDEGDRMLAKVPPAPKEASGVQLEDGGGGFLESSDVLAVVWFDGYAGKGDVDAQQRQLRALVDVDSEWEAVPDAQPTLMQYNDPFVLPWKRRNEVAIPVRKRQVVA</sequence>
<protein>
    <recommendedName>
        <fullName evidence="3">SOUL heme-binding protein</fullName>
    </recommendedName>
</protein>